<feature type="signal peptide" evidence="2">
    <location>
        <begin position="1"/>
        <end position="18"/>
    </location>
</feature>
<evidence type="ECO:0000313" key="5">
    <source>
        <dbReference type="Proteomes" id="UP000281985"/>
    </source>
</evidence>
<sequence length="290" mass="32702">MKLSFFLLVLGFILSMHSQTNTIQIRLIDQNIGYPAGDAVDTGYIPESNDDGLNQIFIENGATAYYPGQHYVQELGPRVHFVECNCDTGNFAQELNDYLSVVEIATISPENGAYTDLMEYQLLDEFDGDLTGNTTANGNLITTNDRLNEIFEEYSVYFSEQFFATSQQSHLRRIYDAACNCNVVDLKAALDAEPDIIESTQFIYFGILGLNDITNLDFKFYPNPVENNIEITTTEKIETFTLMNSLGQTVSKSKNINNLNQVLITLETGMYLLKITTTNQKEGNYRLVKK</sequence>
<dbReference type="Pfam" id="PF18962">
    <property type="entry name" value="Por_Secre_tail"/>
    <property type="match status" value="1"/>
</dbReference>
<reference evidence="4 5" key="1">
    <citation type="submission" date="2018-10" db="EMBL/GenBank/DDBJ databases">
        <title>Dokdonia luteus sp. nov., isolated from sea water.</title>
        <authorList>
            <person name="Zhou L.Y."/>
            <person name="Du Z.J."/>
        </authorList>
    </citation>
    <scope>NUCLEOTIDE SEQUENCE [LARGE SCALE GENOMIC DNA]</scope>
    <source>
        <strain evidence="4 5">SH27</strain>
    </source>
</reference>
<protein>
    <submittedName>
        <fullName evidence="4">T9SS C-terminal target domain-containing protein</fullName>
    </submittedName>
</protein>
<feature type="domain" description="Secretion system C-terminal sorting" evidence="3">
    <location>
        <begin position="221"/>
        <end position="281"/>
    </location>
</feature>
<name>A0A3M0GHG6_9FLAO</name>
<proteinExistence type="predicted"/>
<keyword evidence="1 2" id="KW-0732">Signal</keyword>
<dbReference type="NCBIfam" id="TIGR04183">
    <property type="entry name" value="Por_Secre_tail"/>
    <property type="match status" value="1"/>
</dbReference>
<dbReference type="EMBL" id="REFV01000004">
    <property type="protein sequence ID" value="RMB61033.1"/>
    <property type="molecule type" value="Genomic_DNA"/>
</dbReference>
<accession>A0A3M0GHG6</accession>
<gene>
    <name evidence="4" type="ORF">EAX61_06025</name>
</gene>
<comment type="caution">
    <text evidence="4">The sequence shown here is derived from an EMBL/GenBank/DDBJ whole genome shotgun (WGS) entry which is preliminary data.</text>
</comment>
<dbReference type="OrthoDB" id="1361200at2"/>
<keyword evidence="5" id="KW-1185">Reference proteome</keyword>
<evidence type="ECO:0000256" key="2">
    <source>
        <dbReference type="SAM" id="SignalP"/>
    </source>
</evidence>
<evidence type="ECO:0000313" key="4">
    <source>
        <dbReference type="EMBL" id="RMB61033.1"/>
    </source>
</evidence>
<dbReference type="InterPro" id="IPR026444">
    <property type="entry name" value="Secre_tail"/>
</dbReference>
<organism evidence="4 5">
    <name type="scientific">Dokdonia sinensis</name>
    <dbReference type="NCBI Taxonomy" id="2479847"/>
    <lineage>
        <taxon>Bacteria</taxon>
        <taxon>Pseudomonadati</taxon>
        <taxon>Bacteroidota</taxon>
        <taxon>Flavobacteriia</taxon>
        <taxon>Flavobacteriales</taxon>
        <taxon>Flavobacteriaceae</taxon>
        <taxon>Dokdonia</taxon>
    </lineage>
</organism>
<dbReference type="AlphaFoldDB" id="A0A3M0GHG6"/>
<evidence type="ECO:0000259" key="3">
    <source>
        <dbReference type="Pfam" id="PF18962"/>
    </source>
</evidence>
<evidence type="ECO:0000256" key="1">
    <source>
        <dbReference type="ARBA" id="ARBA00022729"/>
    </source>
</evidence>
<feature type="chain" id="PRO_5017959207" evidence="2">
    <location>
        <begin position="19"/>
        <end position="290"/>
    </location>
</feature>
<dbReference type="Proteomes" id="UP000281985">
    <property type="component" value="Unassembled WGS sequence"/>
</dbReference>